<organism evidence="1 2">
    <name type="scientific">Nezara viridula</name>
    <name type="common">Southern green stink bug</name>
    <name type="synonym">Cimex viridulus</name>
    <dbReference type="NCBI Taxonomy" id="85310"/>
    <lineage>
        <taxon>Eukaryota</taxon>
        <taxon>Metazoa</taxon>
        <taxon>Ecdysozoa</taxon>
        <taxon>Arthropoda</taxon>
        <taxon>Hexapoda</taxon>
        <taxon>Insecta</taxon>
        <taxon>Pterygota</taxon>
        <taxon>Neoptera</taxon>
        <taxon>Paraneoptera</taxon>
        <taxon>Hemiptera</taxon>
        <taxon>Heteroptera</taxon>
        <taxon>Panheteroptera</taxon>
        <taxon>Pentatomomorpha</taxon>
        <taxon>Pentatomoidea</taxon>
        <taxon>Pentatomidae</taxon>
        <taxon>Pentatominae</taxon>
        <taxon>Nezara</taxon>
    </lineage>
</organism>
<reference evidence="1" key="1">
    <citation type="submission" date="2022-01" db="EMBL/GenBank/DDBJ databases">
        <authorList>
            <person name="King R."/>
        </authorList>
    </citation>
    <scope>NUCLEOTIDE SEQUENCE</scope>
</reference>
<evidence type="ECO:0000313" key="2">
    <source>
        <dbReference type="Proteomes" id="UP001152798"/>
    </source>
</evidence>
<protein>
    <submittedName>
        <fullName evidence="1">Uncharacterized protein</fullName>
    </submittedName>
</protein>
<dbReference type="EMBL" id="OV725080">
    <property type="protein sequence ID" value="CAH1398298.1"/>
    <property type="molecule type" value="Genomic_DNA"/>
</dbReference>
<name>A0A9P0HAB5_NEZVI</name>
<proteinExistence type="predicted"/>
<dbReference type="AlphaFoldDB" id="A0A9P0HAB5"/>
<gene>
    <name evidence="1" type="ORF">NEZAVI_LOCUS7979</name>
</gene>
<keyword evidence="2" id="KW-1185">Reference proteome</keyword>
<accession>A0A9P0HAB5</accession>
<evidence type="ECO:0000313" key="1">
    <source>
        <dbReference type="EMBL" id="CAH1398298.1"/>
    </source>
</evidence>
<dbReference type="Proteomes" id="UP001152798">
    <property type="component" value="Chromosome 4"/>
</dbReference>
<sequence>MHIFKYIKLFKLVFCTMKIINLDSLSKTAAISDIPSFTWCRVVYSSGRCRPIKHLR</sequence>